<feature type="chain" id="PRO_5031339083" description="Lipoprotein" evidence="1">
    <location>
        <begin position="24"/>
        <end position="118"/>
    </location>
</feature>
<sequence length="118" mass="12032">MRRRPLALGALLALAACSRGGGAPEVADGGEHVACAIGDGAQFAEACAVERTVQDGKAVLVVRHPDGGFRRFIVEPDGLALADGAGVAKVAAVGGLLDVSVEHDRYRIPFAVKSDGAR</sequence>
<keyword evidence="3" id="KW-1185">Reference proteome</keyword>
<evidence type="ECO:0000313" key="3">
    <source>
        <dbReference type="Proteomes" id="UP000566813"/>
    </source>
</evidence>
<keyword evidence="1" id="KW-0732">Signal</keyword>
<gene>
    <name evidence="2" type="ORF">H7F51_12145</name>
</gene>
<protein>
    <recommendedName>
        <fullName evidence="4">Lipoprotein</fullName>
    </recommendedName>
</protein>
<proteinExistence type="predicted"/>
<reference evidence="2 3" key="1">
    <citation type="submission" date="2020-08" db="EMBL/GenBank/DDBJ databases">
        <title>The genome sequence of type strain Novosphingobium flavum NBRC 111647.</title>
        <authorList>
            <person name="Liu Y."/>
        </authorList>
    </citation>
    <scope>NUCLEOTIDE SEQUENCE [LARGE SCALE GENOMIC DNA]</scope>
    <source>
        <strain evidence="2 3">NBRC 111647</strain>
    </source>
</reference>
<name>A0A7X1KMF8_9SPHN</name>
<dbReference type="PROSITE" id="PS51257">
    <property type="entry name" value="PROKAR_LIPOPROTEIN"/>
    <property type="match status" value="1"/>
</dbReference>
<evidence type="ECO:0008006" key="4">
    <source>
        <dbReference type="Google" id="ProtNLM"/>
    </source>
</evidence>
<accession>A0A7X1KMF8</accession>
<dbReference type="Proteomes" id="UP000566813">
    <property type="component" value="Unassembled WGS sequence"/>
</dbReference>
<dbReference type="EMBL" id="JACLAW010000008">
    <property type="protein sequence ID" value="MBC2666270.1"/>
    <property type="molecule type" value="Genomic_DNA"/>
</dbReference>
<dbReference type="AlphaFoldDB" id="A0A7X1KMF8"/>
<dbReference type="RefSeq" id="WP_185664562.1">
    <property type="nucleotide sequence ID" value="NZ_JACLAW010000008.1"/>
</dbReference>
<evidence type="ECO:0000256" key="1">
    <source>
        <dbReference type="SAM" id="SignalP"/>
    </source>
</evidence>
<comment type="caution">
    <text evidence="2">The sequence shown here is derived from an EMBL/GenBank/DDBJ whole genome shotgun (WGS) entry which is preliminary data.</text>
</comment>
<feature type="signal peptide" evidence="1">
    <location>
        <begin position="1"/>
        <end position="23"/>
    </location>
</feature>
<evidence type="ECO:0000313" key="2">
    <source>
        <dbReference type="EMBL" id="MBC2666270.1"/>
    </source>
</evidence>
<organism evidence="2 3">
    <name type="scientific">Novosphingobium flavum</name>
    <dbReference type="NCBI Taxonomy" id="1778672"/>
    <lineage>
        <taxon>Bacteria</taxon>
        <taxon>Pseudomonadati</taxon>
        <taxon>Pseudomonadota</taxon>
        <taxon>Alphaproteobacteria</taxon>
        <taxon>Sphingomonadales</taxon>
        <taxon>Sphingomonadaceae</taxon>
        <taxon>Novosphingobium</taxon>
    </lineage>
</organism>